<gene>
    <name evidence="7 9" type="primary">recO</name>
    <name evidence="9" type="ORF">E7027_03770</name>
</gene>
<dbReference type="Pfam" id="PF02565">
    <property type="entry name" value="RecO_C"/>
    <property type="match status" value="1"/>
</dbReference>
<dbReference type="SUPFAM" id="SSF57863">
    <property type="entry name" value="ArfGap/RecO-like zinc finger"/>
    <property type="match status" value="1"/>
</dbReference>
<dbReference type="InterPro" id="IPR003717">
    <property type="entry name" value="RecO"/>
</dbReference>
<dbReference type="NCBIfam" id="TIGR00613">
    <property type="entry name" value="reco"/>
    <property type="match status" value="1"/>
</dbReference>
<keyword evidence="4 7" id="KW-0233">DNA recombination</keyword>
<evidence type="ECO:0000256" key="7">
    <source>
        <dbReference type="HAMAP-Rule" id="MF_00201"/>
    </source>
</evidence>
<keyword evidence="3 7" id="KW-0227">DNA damage</keyword>
<dbReference type="SUPFAM" id="SSF50249">
    <property type="entry name" value="Nucleic acid-binding proteins"/>
    <property type="match status" value="1"/>
</dbReference>
<comment type="similarity">
    <text evidence="1 7">Belongs to the RecO family.</text>
</comment>
<dbReference type="AlphaFoldDB" id="A0A928DRA4"/>
<comment type="caution">
    <text evidence="9">The sequence shown here is derived from an EMBL/GenBank/DDBJ whole genome shotgun (WGS) entry which is preliminary data.</text>
</comment>
<name>A0A928DRA4_9BACT</name>
<accession>A0A928DRA4</accession>
<evidence type="ECO:0000256" key="1">
    <source>
        <dbReference type="ARBA" id="ARBA00007452"/>
    </source>
</evidence>
<dbReference type="Pfam" id="PF11967">
    <property type="entry name" value="RecO_N"/>
    <property type="match status" value="1"/>
</dbReference>
<dbReference type="GO" id="GO:0006302">
    <property type="term" value="P:double-strand break repair"/>
    <property type="evidence" value="ECO:0007669"/>
    <property type="project" value="TreeGrafter"/>
</dbReference>
<evidence type="ECO:0000256" key="2">
    <source>
        <dbReference type="ARBA" id="ARBA00021310"/>
    </source>
</evidence>
<comment type="function">
    <text evidence="7">Involved in DNA repair and RecF pathway recombination.</text>
</comment>
<evidence type="ECO:0000256" key="3">
    <source>
        <dbReference type="ARBA" id="ARBA00022763"/>
    </source>
</evidence>
<protein>
    <recommendedName>
        <fullName evidence="2 7">DNA repair protein RecO</fullName>
    </recommendedName>
    <alternativeName>
        <fullName evidence="6 7">Recombination protein O</fullName>
    </alternativeName>
</protein>
<dbReference type="GO" id="GO:0043590">
    <property type="term" value="C:bacterial nucleoid"/>
    <property type="evidence" value="ECO:0007669"/>
    <property type="project" value="TreeGrafter"/>
</dbReference>
<dbReference type="Proteomes" id="UP000725649">
    <property type="component" value="Unassembled WGS sequence"/>
</dbReference>
<dbReference type="Gene3D" id="1.20.1440.120">
    <property type="entry name" value="Recombination protein O, C-terminal domain"/>
    <property type="match status" value="1"/>
</dbReference>
<feature type="domain" description="DNA replication/recombination mediator RecO N-terminal" evidence="8">
    <location>
        <begin position="1"/>
        <end position="80"/>
    </location>
</feature>
<evidence type="ECO:0000313" key="10">
    <source>
        <dbReference type="Proteomes" id="UP000725649"/>
    </source>
</evidence>
<dbReference type="GO" id="GO:0006310">
    <property type="term" value="P:DNA recombination"/>
    <property type="evidence" value="ECO:0007669"/>
    <property type="project" value="UniProtKB-UniRule"/>
</dbReference>
<dbReference type="InterPro" id="IPR037278">
    <property type="entry name" value="ARFGAP/RecO"/>
</dbReference>
<organism evidence="9 10">
    <name type="scientific">Candidatus Avelusimicrobium gallicola</name>
    <dbReference type="NCBI Taxonomy" id="2562704"/>
    <lineage>
        <taxon>Bacteria</taxon>
        <taxon>Pseudomonadati</taxon>
        <taxon>Elusimicrobiota</taxon>
        <taxon>Elusimicrobia</taxon>
        <taxon>Elusimicrobiales</taxon>
        <taxon>Elusimicrobiaceae</taxon>
        <taxon>Candidatus Avelusimicrobium</taxon>
    </lineage>
</organism>
<dbReference type="InterPro" id="IPR012340">
    <property type="entry name" value="NA-bd_OB-fold"/>
</dbReference>
<dbReference type="InterPro" id="IPR022572">
    <property type="entry name" value="DNA_rep/recomb_RecO_N"/>
</dbReference>
<dbReference type="EMBL" id="SUVG01000004">
    <property type="protein sequence ID" value="MBE6421232.1"/>
    <property type="molecule type" value="Genomic_DNA"/>
</dbReference>
<evidence type="ECO:0000256" key="5">
    <source>
        <dbReference type="ARBA" id="ARBA00023204"/>
    </source>
</evidence>
<proteinExistence type="inferred from homology"/>
<keyword evidence="5 7" id="KW-0234">DNA repair</keyword>
<sequence>MIFTDAGIILFRQEFRETDRIVSLYTREHGRLNARLPGVMRPAGKLKAVSEPFACADYRIYVRRGGVIGTITGGKMISVFPAIRQDLKRTALAFHFCELMMRLTPLHQPSEGKFDLLLSALSELEKGPVNPAFQAAFTLRLMEQAGYGLDHPVLKISPEFWQKMHEAPFTSLTFSEPEDLLSLSKCNSVCRRFLNQYLTYPLQTLQPFGLEDVSMDTLAEDNLPLPAEMPA</sequence>
<evidence type="ECO:0000313" key="9">
    <source>
        <dbReference type="EMBL" id="MBE6421232.1"/>
    </source>
</evidence>
<evidence type="ECO:0000256" key="6">
    <source>
        <dbReference type="ARBA" id="ARBA00033409"/>
    </source>
</evidence>
<dbReference type="PANTHER" id="PTHR33991">
    <property type="entry name" value="DNA REPAIR PROTEIN RECO"/>
    <property type="match status" value="1"/>
</dbReference>
<dbReference type="InterPro" id="IPR042242">
    <property type="entry name" value="RecO_C"/>
</dbReference>
<dbReference type="HAMAP" id="MF_00201">
    <property type="entry name" value="RecO"/>
    <property type="match status" value="1"/>
</dbReference>
<dbReference type="PANTHER" id="PTHR33991:SF1">
    <property type="entry name" value="DNA REPAIR PROTEIN RECO"/>
    <property type="match status" value="1"/>
</dbReference>
<dbReference type="Gene3D" id="2.40.50.140">
    <property type="entry name" value="Nucleic acid-binding proteins"/>
    <property type="match status" value="1"/>
</dbReference>
<reference evidence="9" key="1">
    <citation type="submission" date="2019-04" db="EMBL/GenBank/DDBJ databases">
        <title>Evolution of Biomass-Degrading Anaerobic Consortia Revealed by Metagenomics.</title>
        <authorList>
            <person name="Peng X."/>
        </authorList>
    </citation>
    <scope>NUCLEOTIDE SEQUENCE</scope>
    <source>
        <strain evidence="9">SIG66</strain>
    </source>
</reference>
<evidence type="ECO:0000256" key="4">
    <source>
        <dbReference type="ARBA" id="ARBA00023172"/>
    </source>
</evidence>
<evidence type="ECO:0000259" key="8">
    <source>
        <dbReference type="Pfam" id="PF11967"/>
    </source>
</evidence>